<gene>
    <name evidence="2" type="ORF">ISN44_As04g009510</name>
</gene>
<sequence length="223" mass="25659">MRFFQKQRKAIIQIFQNATSYLFTAINHARISPLSRAYTIPSTSRAFKFAPSMPAISLLLALLLLPESSSSSVQNCAAERYVSALGDRGMKNRIRSIARRSFVTFVILFCDSLRNEIMKHENHCVHTSYHFELRVQEDQTANFIPRIKQGNGWIGDSRTWEVNGALSSRLYFYQEYPGTKPAKRMWTSINVVTDIYVSNRQETAEWTVSDFDVLVQQKETRSS</sequence>
<feature type="domain" description="DUF7705" evidence="1">
    <location>
        <begin position="147"/>
        <end position="215"/>
    </location>
</feature>
<comment type="caution">
    <text evidence="2">The sequence shown here is derived from an EMBL/GenBank/DDBJ whole genome shotgun (WGS) entry which is preliminary data.</text>
</comment>
<dbReference type="EMBL" id="JAEFBJ010000004">
    <property type="protein sequence ID" value="KAG7619929.1"/>
    <property type="molecule type" value="Genomic_DNA"/>
</dbReference>
<dbReference type="PANTHER" id="PTHR33916">
    <property type="entry name" value="EXPANSIN-LIKE EG45 DOMAIN-CONTAINING PROTEIN"/>
    <property type="match status" value="1"/>
</dbReference>
<accession>A0A8T2E904</accession>
<dbReference type="AlphaFoldDB" id="A0A8T2E904"/>
<name>A0A8T2E904_ARASU</name>
<reference evidence="2 3" key="1">
    <citation type="submission" date="2020-12" db="EMBL/GenBank/DDBJ databases">
        <title>Concerted genomic and epigenomic changes stabilize Arabidopsis allopolyploids.</title>
        <authorList>
            <person name="Chen Z."/>
        </authorList>
    </citation>
    <scope>NUCLEOTIDE SEQUENCE [LARGE SCALE GENOMIC DNA]</scope>
    <source>
        <strain evidence="2">As9502</strain>
        <tissue evidence="2">Leaf</tissue>
    </source>
</reference>
<dbReference type="PANTHER" id="PTHR33916:SF1">
    <property type="entry name" value="EXPANSIN-LIKE EG45 DOMAIN-CONTAINING PROTEIN"/>
    <property type="match status" value="1"/>
</dbReference>
<evidence type="ECO:0000313" key="2">
    <source>
        <dbReference type="EMBL" id="KAG7619929.1"/>
    </source>
</evidence>
<proteinExistence type="predicted"/>
<protein>
    <recommendedName>
        <fullName evidence="1">DUF7705 domain-containing protein</fullName>
    </recommendedName>
</protein>
<keyword evidence="3" id="KW-1185">Reference proteome</keyword>
<dbReference type="InterPro" id="IPR056122">
    <property type="entry name" value="DUF7705"/>
</dbReference>
<dbReference type="OrthoDB" id="1901892at2759"/>
<evidence type="ECO:0000313" key="3">
    <source>
        <dbReference type="Proteomes" id="UP000694251"/>
    </source>
</evidence>
<dbReference type="Pfam" id="PF24804">
    <property type="entry name" value="DUF7705"/>
    <property type="match status" value="1"/>
</dbReference>
<evidence type="ECO:0000259" key="1">
    <source>
        <dbReference type="Pfam" id="PF24804"/>
    </source>
</evidence>
<organism evidence="2 3">
    <name type="scientific">Arabidopsis suecica</name>
    <name type="common">Swedish thale-cress</name>
    <name type="synonym">Cardaminopsis suecica</name>
    <dbReference type="NCBI Taxonomy" id="45249"/>
    <lineage>
        <taxon>Eukaryota</taxon>
        <taxon>Viridiplantae</taxon>
        <taxon>Streptophyta</taxon>
        <taxon>Embryophyta</taxon>
        <taxon>Tracheophyta</taxon>
        <taxon>Spermatophyta</taxon>
        <taxon>Magnoliopsida</taxon>
        <taxon>eudicotyledons</taxon>
        <taxon>Gunneridae</taxon>
        <taxon>Pentapetalae</taxon>
        <taxon>rosids</taxon>
        <taxon>malvids</taxon>
        <taxon>Brassicales</taxon>
        <taxon>Brassicaceae</taxon>
        <taxon>Camelineae</taxon>
        <taxon>Arabidopsis</taxon>
    </lineage>
</organism>
<dbReference type="Proteomes" id="UP000694251">
    <property type="component" value="Chromosome 4"/>
</dbReference>